<gene>
    <name evidence="1" type="ORF">RRG08_055420</name>
</gene>
<protein>
    <submittedName>
        <fullName evidence="1">Uncharacterized protein</fullName>
    </submittedName>
</protein>
<accession>A0AAE1AQN7</accession>
<dbReference type="Proteomes" id="UP001283361">
    <property type="component" value="Unassembled WGS sequence"/>
</dbReference>
<reference evidence="1" key="1">
    <citation type="journal article" date="2023" name="G3 (Bethesda)">
        <title>A reference genome for the long-term kleptoplast-retaining sea slug Elysia crispata morphotype clarki.</title>
        <authorList>
            <person name="Eastman K.E."/>
            <person name="Pendleton A.L."/>
            <person name="Shaikh M.A."/>
            <person name="Suttiyut T."/>
            <person name="Ogas R."/>
            <person name="Tomko P."/>
            <person name="Gavelis G."/>
            <person name="Widhalm J.R."/>
            <person name="Wisecaver J.H."/>
        </authorList>
    </citation>
    <scope>NUCLEOTIDE SEQUENCE</scope>
    <source>
        <strain evidence="1">ECLA1</strain>
    </source>
</reference>
<proteinExistence type="predicted"/>
<dbReference type="AlphaFoldDB" id="A0AAE1AQN7"/>
<dbReference type="EMBL" id="JAWDGP010001389">
    <property type="protein sequence ID" value="KAK3792158.1"/>
    <property type="molecule type" value="Genomic_DNA"/>
</dbReference>
<keyword evidence="2" id="KW-1185">Reference proteome</keyword>
<evidence type="ECO:0000313" key="2">
    <source>
        <dbReference type="Proteomes" id="UP001283361"/>
    </source>
</evidence>
<organism evidence="1 2">
    <name type="scientific">Elysia crispata</name>
    <name type="common">lettuce slug</name>
    <dbReference type="NCBI Taxonomy" id="231223"/>
    <lineage>
        <taxon>Eukaryota</taxon>
        <taxon>Metazoa</taxon>
        <taxon>Spiralia</taxon>
        <taxon>Lophotrochozoa</taxon>
        <taxon>Mollusca</taxon>
        <taxon>Gastropoda</taxon>
        <taxon>Heterobranchia</taxon>
        <taxon>Euthyneura</taxon>
        <taxon>Panpulmonata</taxon>
        <taxon>Sacoglossa</taxon>
        <taxon>Placobranchoidea</taxon>
        <taxon>Plakobranchidae</taxon>
        <taxon>Elysia</taxon>
    </lineage>
</organism>
<comment type="caution">
    <text evidence="1">The sequence shown here is derived from an EMBL/GenBank/DDBJ whole genome shotgun (WGS) entry which is preliminary data.</text>
</comment>
<evidence type="ECO:0000313" key="1">
    <source>
        <dbReference type="EMBL" id="KAK3792158.1"/>
    </source>
</evidence>
<sequence length="128" mass="14475">MCGPKSRCRKERVMERHDNMIPKLYQLVKQLKSAPSYVADHLIVSFGQVSDAFVTVSLSGMWGIMKNDLETLPSSCAMWKKLPETTLQTTVSAFDQVESIESWRLELEIDEIVNLIKSPPTAQFARNG</sequence>
<name>A0AAE1AQN7_9GAST</name>